<feature type="compositionally biased region" description="Low complexity" evidence="1">
    <location>
        <begin position="1912"/>
        <end position="1941"/>
    </location>
</feature>
<sequence length="1999" mass="207787">MPSWSAAATGTAALDAGARAAGEAGAEDTEPATPDSRFSATATVERRPAAGSLWGRTHAALVESLCADMAGAAAAAAADAVRAAATATAAPEGGEAPQAGAVATAALHRRLLHQMLPLVAEQFPASGWFGRSRDAAPSASEATTALQASRSVHATQSTLAALNYSICLDAALARDASKPAATVSLEPSPPALLAHNRKIRMLLLALLITLCRRMDTSRFQTVFLAPVLRNIPSATSSTWTMATITDMLCHAFVSLMDRLPDLDPRTPLAWPPRFDGRISTAGRQARPPTASAAGIDAGWSVALALRARECLRDFLVVLRNAAGTFDQPKNEAALGVAEAFMRRLLKLLGAVDRESNNIEQLKIVMTVYGDCVHLIPSTFHMRMPPRRVRVLSHPLLLLKHTLVPLARLASWHAGLRAHAAAMLRRMARAMRRHVNEHADASAYPISLVAEGDVLVQVCALADLVADVVAAAALQPPPPLSSSLNKPSAPGSACDAGGLVLLPASADALAEWAARCSSHRIVQVFLLPLVMQLAGSEANWGECQRMLLCLVGEGEFHTGKVRTATAIHGGQVSTSPQQQQQQQFKEPRASPWLRDCIIKWLVTLACHRTAAVPAGSVDSAAEHSAMLSKMPTAEAGLNARIFAARALGSMAPSSRSVVHCLASLFDDPAPRLRAHVAAAVSVAGLNVASTDPAHTACLHDMAGACRWADARCSTAGYRPRVPSPFGMLLAFLDDCVLAQPASALSERECEAVGMWALHATRHIMAACRIFARGPAGRRAAERFMVEISARRIRAAQGPAGEMHRHALAAAAAGALEGSWAPTTAAGAVPPLCDAAVLRAAAPVLWTLRHDASAAVRVVCVATVARVLGSGTDTSAALAWRDPAAAAAPLLALLYALVRGAARPPQDNPARFEPMDDADRDPALARLCRATLAHGARYHALALSLPADEADLDPPEDAAPPQPDPHQQETRPSPTAPVASIAPVKPHSTPATQPLTPISTPLGPQPAPDPAPPLASKAPSPPAADLPVAVAADPVSRIDDSTVRILDEEAAETAADRAFIESIYAGIEQRIGRASVSAHATHVSAPVPDVPAPSNPQRHSQPPQPPPQPLSAPQPQPQPQPPLQPSQTHRHHQQQHQQQPPQQPRVKPAPLLPLPDRLDQQHRTSTRPGRSATMQPQPRIPSASTSTREDPVLRRASTHGAHDLSLARAFLDDAFRSLELPSAVAAAALGTDRPDPASAFAASIGIGSTAPAVNKDGAAVLPPESNQVQTADNEDARSNELRRGRVDDEDEEADDDAGNRTSFTHALERVVTDHRVRLASIETDMRFERVVPARVFTAGTAVTGGIQMSTEASESHTGSGGGGATEPLSATSDGPDADARPLIDELRTAARHMTDVVGEMVAASVSATPAATPAAGTFAAQPAGAGTMDRGGSILDELDALMAGHRRLLDDGPAVQSPRGMGFDDLVGDLGLQAVRGILGDHGDAEAYDEELADSLKSSARRMSDRMSDLVAGMSPISPQMPSHTRLSALHDVDEVHAEADAAAPMLPQLAQQPLAPRPVQPLLRVPIPPPPLPPQARPSATSADVSTLARQPSGVRTRLPDVVAATASTAAGVDAAAATPRKSASARRDMTPRTSTPKPSPGARASTTRPSPNYESEAIADDSMVVEELQSADLVTEPPATPLGQREAARRGLDAFLEMRTLPMTAAAATPTALLPDPNAVSARRPAAPLLAAAPAARSSETARGVTRAASGGGSERGREASTTARTAQQPAAAVPAPVPAALPQRMPSPPAAGQAGDAANAHAAGDDAVLGAGAASFVIHSAEPLLTPMVGGRMQAAMELVLRHLVFDTVQKQTIDYMELHGDGLAYGSMRALAALPSKAAAPRGLGTMRRDGMPRSLSAPQDAADGLGAWSSSPSPSLVNTSSSSSGSPSGSSGSSSGSSDFVVREALHPVLKEVFRLDQSLFMVACDEAGVASADLGGAMAAAAGGGTGMRSKLAAW</sequence>
<feature type="compositionally biased region" description="Low complexity" evidence="1">
    <location>
        <begin position="1076"/>
        <end position="1085"/>
    </location>
</feature>
<feature type="region of interest" description="Disordered" evidence="1">
    <location>
        <begin position="947"/>
        <end position="1035"/>
    </location>
</feature>
<feature type="compositionally biased region" description="Polar residues" evidence="1">
    <location>
        <begin position="1578"/>
        <end position="1589"/>
    </location>
</feature>
<protein>
    <submittedName>
        <fullName evidence="2">Uncharacterized protein</fullName>
    </submittedName>
</protein>
<feature type="compositionally biased region" description="Low complexity" evidence="1">
    <location>
        <begin position="1601"/>
        <end position="1622"/>
    </location>
</feature>
<keyword evidence="3" id="KW-1185">Reference proteome</keyword>
<feature type="region of interest" description="Disordered" evidence="1">
    <location>
        <begin position="1563"/>
        <end position="1654"/>
    </location>
</feature>
<comment type="caution">
    <text evidence="2">The sequence shown here is derived from an EMBL/GenBank/DDBJ whole genome shotgun (WGS) entry which is preliminary data.</text>
</comment>
<feature type="region of interest" description="Disordered" evidence="1">
    <location>
        <begin position="1348"/>
        <end position="1376"/>
    </location>
</feature>
<feature type="compositionally biased region" description="Polar residues" evidence="1">
    <location>
        <begin position="1644"/>
        <end position="1653"/>
    </location>
</feature>
<dbReference type="PANTHER" id="PTHR45725:SF18">
    <property type="entry name" value="ORC1-LIKE AAA ATPASE DOMAIN-CONTAINING PROTEIN"/>
    <property type="match status" value="1"/>
</dbReference>
<accession>A0ABR4N9G2</accession>
<feature type="compositionally biased region" description="Pro residues" evidence="1">
    <location>
        <begin position="1776"/>
        <end position="1790"/>
    </location>
</feature>
<feature type="compositionally biased region" description="Low complexity" evidence="1">
    <location>
        <begin position="1"/>
        <end position="24"/>
    </location>
</feature>
<organism evidence="2 3">
    <name type="scientific">Polyrhizophydium stewartii</name>
    <dbReference type="NCBI Taxonomy" id="2732419"/>
    <lineage>
        <taxon>Eukaryota</taxon>
        <taxon>Fungi</taxon>
        <taxon>Fungi incertae sedis</taxon>
        <taxon>Chytridiomycota</taxon>
        <taxon>Chytridiomycota incertae sedis</taxon>
        <taxon>Chytridiomycetes</taxon>
        <taxon>Rhizophydiales</taxon>
        <taxon>Rhizophydiales incertae sedis</taxon>
        <taxon>Polyrhizophydium</taxon>
    </lineage>
</organism>
<feature type="compositionally biased region" description="Basic and acidic residues" evidence="1">
    <location>
        <begin position="1272"/>
        <end position="1284"/>
    </location>
</feature>
<feature type="region of interest" description="Disordered" evidence="1">
    <location>
        <begin position="1"/>
        <end position="42"/>
    </location>
</feature>
<feature type="region of interest" description="Disordered" evidence="1">
    <location>
        <begin position="1076"/>
        <end position="1196"/>
    </location>
</feature>
<evidence type="ECO:0000256" key="1">
    <source>
        <dbReference type="SAM" id="MobiDB-lite"/>
    </source>
</evidence>
<feature type="compositionally biased region" description="Polar residues" evidence="1">
    <location>
        <begin position="987"/>
        <end position="997"/>
    </location>
</feature>
<evidence type="ECO:0000313" key="2">
    <source>
        <dbReference type="EMBL" id="KAL2916096.1"/>
    </source>
</evidence>
<proteinExistence type="predicted"/>
<feature type="compositionally biased region" description="Pro residues" evidence="1">
    <location>
        <begin position="1565"/>
        <end position="1575"/>
    </location>
</feature>
<gene>
    <name evidence="2" type="ORF">HK105_204187</name>
</gene>
<feature type="compositionally biased region" description="Acidic residues" evidence="1">
    <location>
        <begin position="1285"/>
        <end position="1294"/>
    </location>
</feature>
<feature type="region of interest" description="Disordered" evidence="1">
    <location>
        <begin position="1884"/>
        <end position="1941"/>
    </location>
</feature>
<feature type="compositionally biased region" description="Polar residues" evidence="1">
    <location>
        <begin position="1164"/>
        <end position="1184"/>
    </location>
</feature>
<dbReference type="InterPro" id="IPR051425">
    <property type="entry name" value="Formin_Homology"/>
</dbReference>
<dbReference type="EMBL" id="JADGIZ020000018">
    <property type="protein sequence ID" value="KAL2916096.1"/>
    <property type="molecule type" value="Genomic_DNA"/>
</dbReference>
<dbReference type="Proteomes" id="UP001527925">
    <property type="component" value="Unassembled WGS sequence"/>
</dbReference>
<feature type="compositionally biased region" description="Low complexity" evidence="1">
    <location>
        <begin position="1791"/>
        <end position="1800"/>
    </location>
</feature>
<reference evidence="2 3" key="1">
    <citation type="submission" date="2023-09" db="EMBL/GenBank/DDBJ databases">
        <title>Pangenome analysis of Batrachochytrium dendrobatidis and related Chytrids.</title>
        <authorList>
            <person name="Yacoub M.N."/>
            <person name="Stajich J.E."/>
            <person name="James T.Y."/>
        </authorList>
    </citation>
    <scope>NUCLEOTIDE SEQUENCE [LARGE SCALE GENOMIC DNA]</scope>
    <source>
        <strain evidence="2 3">JEL0888</strain>
    </source>
</reference>
<feature type="compositionally biased region" description="Pro residues" evidence="1">
    <location>
        <begin position="1001"/>
        <end position="1022"/>
    </location>
</feature>
<feature type="region of interest" description="Disordered" evidence="1">
    <location>
        <begin position="1260"/>
        <end position="1299"/>
    </location>
</feature>
<dbReference type="PANTHER" id="PTHR45725">
    <property type="entry name" value="FORMIN HOMOLOGY 2 FAMILY MEMBER"/>
    <property type="match status" value="1"/>
</dbReference>
<feature type="compositionally biased region" description="Low complexity" evidence="1">
    <location>
        <begin position="1023"/>
        <end position="1033"/>
    </location>
</feature>
<feature type="region of interest" description="Disordered" evidence="1">
    <location>
        <begin position="1732"/>
        <end position="1800"/>
    </location>
</feature>
<evidence type="ECO:0000313" key="3">
    <source>
        <dbReference type="Proteomes" id="UP001527925"/>
    </source>
</evidence>
<feature type="compositionally biased region" description="Pro residues" evidence="1">
    <location>
        <begin position="1100"/>
        <end position="1122"/>
    </location>
</feature>
<name>A0ABR4N9G2_9FUNG</name>